<sequence>MKDLATILADLREAVTELKARYPIRQIGVFGSYARGEQRPESDLDLVVDLGPGLTLIDLARLEGELGERLGLPVEIAIKDGLKPRIAKRILAEAIIVVTRDPLLYLDDMLSYARQAQQFVTGVTPEAFMDDTRTQYAVKYALHVVGEAAARVPPPIRRRFPQIAWQQIIGMRNRLAHDYLGTRLDIVFATARDFAPVLITQLEPIIAQLEADPEP</sequence>
<evidence type="ECO:0000313" key="7">
    <source>
        <dbReference type="EMBL" id="QNT69434.1"/>
    </source>
</evidence>
<name>A0A7H1N148_9PROT</name>
<protein>
    <submittedName>
        <fullName evidence="7">DUF86 domain-containing protein</fullName>
    </submittedName>
</protein>
<evidence type="ECO:0000313" key="8">
    <source>
        <dbReference type="Proteomes" id="UP000516369"/>
    </source>
</evidence>
<dbReference type="KEGG" id="dvn:HQ394_08990"/>
<evidence type="ECO:0000256" key="5">
    <source>
        <dbReference type="ARBA" id="ARBA00022801"/>
    </source>
</evidence>
<keyword evidence="1" id="KW-0597">Phosphoprotein</keyword>
<dbReference type="InterPro" id="IPR043519">
    <property type="entry name" value="NT_sf"/>
</dbReference>
<dbReference type="CDD" id="cd05403">
    <property type="entry name" value="NT_KNTase_like"/>
    <property type="match status" value="1"/>
</dbReference>
<dbReference type="GO" id="GO:0004540">
    <property type="term" value="F:RNA nuclease activity"/>
    <property type="evidence" value="ECO:0007669"/>
    <property type="project" value="InterPro"/>
</dbReference>
<dbReference type="Pfam" id="PF01934">
    <property type="entry name" value="HepT-like"/>
    <property type="match status" value="1"/>
</dbReference>
<dbReference type="Gene3D" id="3.30.460.10">
    <property type="entry name" value="Beta Polymerase, domain 2"/>
    <property type="match status" value="1"/>
</dbReference>
<evidence type="ECO:0000256" key="2">
    <source>
        <dbReference type="ARBA" id="ARBA00022649"/>
    </source>
</evidence>
<dbReference type="RefSeq" id="WP_190262936.1">
    <property type="nucleotide sequence ID" value="NZ_CP053923.1"/>
</dbReference>
<dbReference type="GO" id="GO:0110001">
    <property type="term" value="C:toxin-antitoxin complex"/>
    <property type="evidence" value="ECO:0007669"/>
    <property type="project" value="InterPro"/>
</dbReference>
<keyword evidence="3" id="KW-0540">Nuclease</keyword>
<dbReference type="GO" id="GO:0000166">
    <property type="term" value="F:nucleotide binding"/>
    <property type="evidence" value="ECO:0007669"/>
    <property type="project" value="UniProtKB-KW"/>
</dbReference>
<dbReference type="InterPro" id="IPR051813">
    <property type="entry name" value="HepT_RNase_toxin"/>
</dbReference>
<keyword evidence="2" id="KW-1277">Toxin-antitoxin system</keyword>
<keyword evidence="4" id="KW-0547">Nucleotide-binding</keyword>
<keyword evidence="8" id="KW-1185">Reference proteome</keyword>
<evidence type="ECO:0000259" key="6">
    <source>
        <dbReference type="Pfam" id="PF01909"/>
    </source>
</evidence>
<evidence type="ECO:0000256" key="1">
    <source>
        <dbReference type="ARBA" id="ARBA00022553"/>
    </source>
</evidence>
<gene>
    <name evidence="7" type="ORF">HQ394_08990</name>
</gene>
<dbReference type="PANTHER" id="PTHR34139">
    <property type="entry name" value="UPF0331 PROTEIN MJ0127"/>
    <property type="match status" value="1"/>
</dbReference>
<dbReference type="GO" id="GO:0016787">
    <property type="term" value="F:hydrolase activity"/>
    <property type="evidence" value="ECO:0007669"/>
    <property type="project" value="UniProtKB-KW"/>
</dbReference>
<dbReference type="InterPro" id="IPR008201">
    <property type="entry name" value="HepT-like"/>
</dbReference>
<dbReference type="InterPro" id="IPR002934">
    <property type="entry name" value="Polymerase_NTP_transf_dom"/>
</dbReference>
<dbReference type="EMBL" id="CP053923">
    <property type="protein sequence ID" value="QNT69434.1"/>
    <property type="molecule type" value="Genomic_DNA"/>
</dbReference>
<proteinExistence type="predicted"/>
<keyword evidence="5" id="KW-0378">Hydrolase</keyword>
<evidence type="ECO:0000256" key="4">
    <source>
        <dbReference type="ARBA" id="ARBA00022741"/>
    </source>
</evidence>
<evidence type="ECO:0000256" key="3">
    <source>
        <dbReference type="ARBA" id="ARBA00022722"/>
    </source>
</evidence>
<organism evidence="7 8">
    <name type="scientific">Defluviicoccus vanus</name>
    <dbReference type="NCBI Taxonomy" id="111831"/>
    <lineage>
        <taxon>Bacteria</taxon>
        <taxon>Pseudomonadati</taxon>
        <taxon>Pseudomonadota</taxon>
        <taxon>Alphaproteobacteria</taxon>
        <taxon>Rhodospirillales</taxon>
        <taxon>Rhodospirillaceae</taxon>
        <taxon>Defluviicoccus</taxon>
    </lineage>
</organism>
<reference evidence="7 8" key="1">
    <citation type="submission" date="2020-05" db="EMBL/GenBank/DDBJ databases">
        <title>Complete closed genome sequence of Defluviicoccus vanus.</title>
        <authorList>
            <person name="Bessarab I."/>
            <person name="Arumugam K."/>
            <person name="Maszenan A.M."/>
            <person name="Seviour R.J."/>
            <person name="Williams R.B."/>
        </authorList>
    </citation>
    <scope>NUCLEOTIDE SEQUENCE [LARGE SCALE GENOMIC DNA]</scope>
    <source>
        <strain evidence="7 8">Ben 114</strain>
    </source>
</reference>
<dbReference type="AlphaFoldDB" id="A0A7H1N148"/>
<dbReference type="PANTHER" id="PTHR34139:SF1">
    <property type="entry name" value="RNASE MJ1380-RELATED"/>
    <property type="match status" value="1"/>
</dbReference>
<dbReference type="Pfam" id="PF01909">
    <property type="entry name" value="NTP_transf_2"/>
    <property type="match status" value="1"/>
</dbReference>
<dbReference type="GO" id="GO:0016779">
    <property type="term" value="F:nucleotidyltransferase activity"/>
    <property type="evidence" value="ECO:0007669"/>
    <property type="project" value="InterPro"/>
</dbReference>
<dbReference type="SUPFAM" id="SSF81301">
    <property type="entry name" value="Nucleotidyltransferase"/>
    <property type="match status" value="1"/>
</dbReference>
<accession>A0A7H1N148</accession>
<feature type="domain" description="Polymerase nucleotidyl transferase" evidence="6">
    <location>
        <begin position="11"/>
        <end position="96"/>
    </location>
</feature>
<dbReference type="Proteomes" id="UP000516369">
    <property type="component" value="Chromosome"/>
</dbReference>